<evidence type="ECO:0000256" key="3">
    <source>
        <dbReference type="ARBA" id="ARBA00022989"/>
    </source>
</evidence>
<dbReference type="InterPro" id="IPR006073">
    <property type="entry name" value="GTP-bd"/>
</dbReference>
<proteinExistence type="predicted"/>
<organism evidence="6 7">
    <name type="scientific">Paludisphaera borealis</name>
    <dbReference type="NCBI Taxonomy" id="1387353"/>
    <lineage>
        <taxon>Bacteria</taxon>
        <taxon>Pseudomonadati</taxon>
        <taxon>Planctomycetota</taxon>
        <taxon>Planctomycetia</taxon>
        <taxon>Isosphaerales</taxon>
        <taxon>Isosphaeraceae</taxon>
        <taxon>Paludisphaera</taxon>
    </lineage>
</organism>
<dbReference type="InterPro" id="IPR021147">
    <property type="entry name" value="DUF697"/>
</dbReference>
<dbReference type="GO" id="GO:0016020">
    <property type="term" value="C:membrane"/>
    <property type="evidence" value="ECO:0007669"/>
    <property type="project" value="UniProtKB-SubCell"/>
</dbReference>
<keyword evidence="7" id="KW-1185">Reference proteome</keyword>
<dbReference type="Pfam" id="PF05128">
    <property type="entry name" value="DUF697"/>
    <property type="match status" value="1"/>
</dbReference>
<evidence type="ECO:0000313" key="6">
    <source>
        <dbReference type="EMBL" id="APW64065.1"/>
    </source>
</evidence>
<dbReference type="Gene3D" id="3.40.50.300">
    <property type="entry name" value="P-loop containing nucleotide triphosphate hydrolases"/>
    <property type="match status" value="1"/>
</dbReference>
<keyword evidence="3" id="KW-1133">Transmembrane helix</keyword>
<dbReference type="EMBL" id="CP019082">
    <property type="protein sequence ID" value="APW64065.1"/>
    <property type="molecule type" value="Genomic_DNA"/>
</dbReference>
<dbReference type="Proteomes" id="UP000186309">
    <property type="component" value="Chromosome"/>
</dbReference>
<evidence type="ECO:0000259" key="5">
    <source>
        <dbReference type="Pfam" id="PF01926"/>
    </source>
</evidence>
<accession>A0A1U7CYQ4</accession>
<dbReference type="GO" id="GO:0005525">
    <property type="term" value="F:GTP binding"/>
    <property type="evidence" value="ECO:0007669"/>
    <property type="project" value="InterPro"/>
</dbReference>
<dbReference type="AlphaFoldDB" id="A0A1U7CYQ4"/>
<dbReference type="SUPFAM" id="SSF52540">
    <property type="entry name" value="P-loop containing nucleoside triphosphate hydrolases"/>
    <property type="match status" value="1"/>
</dbReference>
<comment type="subcellular location">
    <subcellularLocation>
        <location evidence="1">Membrane</location>
        <topology evidence="1">Multi-pass membrane protein</topology>
    </subcellularLocation>
</comment>
<dbReference type="KEGG" id="pbor:BSF38_05655"/>
<evidence type="ECO:0000313" key="7">
    <source>
        <dbReference type="Proteomes" id="UP000186309"/>
    </source>
</evidence>
<dbReference type="RefSeq" id="WP_076350347.1">
    <property type="nucleotide sequence ID" value="NZ_CP019082.1"/>
</dbReference>
<dbReference type="GO" id="GO:0030488">
    <property type="term" value="P:tRNA methylation"/>
    <property type="evidence" value="ECO:0007669"/>
    <property type="project" value="TreeGrafter"/>
</dbReference>
<dbReference type="PANTHER" id="PTHR42714:SF6">
    <property type="entry name" value="TRANSLATION INITIATION FACTOR IF-2"/>
    <property type="match status" value="1"/>
</dbReference>
<sequence>MSVPTDPPTTAPETPKSAAAALDPLLAELERKRGVDPVVVAPDAVDRARDTIDATIASLKLTPQEEQAMASELGQLRDLARKLDQSTVEIVAFGMVSRGKSSVLNALLGRDLFEVGAVHGTTVRRSTQEWADAASDGEAFDGARLVLVDTPGIDEVGGEIREVQAREAARRADIVLFVVSGDMQRGEIDALAELRRLQKPILLVFNQIDRYPDADRREIHAKLEDERVKGLIRPEDIVLCAARPDPVQVKVRLPDGSTKTVWERPEPIIEPLKARILDVLESEGKALVALNTLLLAGDLHAEILDRKVRIRDEAADRLIWNFALAKGAAVALNPIPVADLAGGLAVDVGMILALSKVYGIPLSRPAAVRLVRDMMFALGAMGLVQVATRLVGSGVRASLAGLTIMTGGLAGPLAAIGYGAVGVTQAAAAASTSYVLGQGAGTYLRQGCQWGPNGVKTVIQQLLAQAKADSVVDRLRDDLKNRLKQS</sequence>
<keyword evidence="2" id="KW-0812">Transmembrane</keyword>
<protein>
    <submittedName>
        <fullName evidence="6">GTPase Era</fullName>
    </submittedName>
</protein>
<feature type="domain" description="G" evidence="5">
    <location>
        <begin position="90"/>
        <end position="207"/>
    </location>
</feature>
<dbReference type="InterPro" id="IPR027417">
    <property type="entry name" value="P-loop_NTPase"/>
</dbReference>
<name>A0A1U7CYQ4_9BACT</name>
<dbReference type="GO" id="GO:0002098">
    <property type="term" value="P:tRNA wobble uridine modification"/>
    <property type="evidence" value="ECO:0007669"/>
    <property type="project" value="TreeGrafter"/>
</dbReference>
<dbReference type="CDD" id="cd00880">
    <property type="entry name" value="Era_like"/>
    <property type="match status" value="1"/>
</dbReference>
<evidence type="ECO:0000256" key="4">
    <source>
        <dbReference type="ARBA" id="ARBA00023136"/>
    </source>
</evidence>
<dbReference type="PANTHER" id="PTHR42714">
    <property type="entry name" value="TRNA MODIFICATION GTPASE GTPBP3"/>
    <property type="match status" value="1"/>
</dbReference>
<dbReference type="GO" id="GO:0005737">
    <property type="term" value="C:cytoplasm"/>
    <property type="evidence" value="ECO:0007669"/>
    <property type="project" value="TreeGrafter"/>
</dbReference>
<dbReference type="OrthoDB" id="238366at2"/>
<reference evidence="7" key="1">
    <citation type="submission" date="2016-12" db="EMBL/GenBank/DDBJ databases">
        <title>Comparative genomics of four Isosphaeraceae planctomycetes: a common pool of plasmids and glycoside hydrolase genes.</title>
        <authorList>
            <person name="Ivanova A."/>
        </authorList>
    </citation>
    <scope>NUCLEOTIDE SEQUENCE [LARGE SCALE GENOMIC DNA]</scope>
    <source>
        <strain evidence="7">PX4</strain>
    </source>
</reference>
<keyword evidence="4" id="KW-0472">Membrane</keyword>
<dbReference type="STRING" id="1387353.BSF38_05655"/>
<dbReference type="Pfam" id="PF01926">
    <property type="entry name" value="MMR_HSR1"/>
    <property type="match status" value="1"/>
</dbReference>
<evidence type="ECO:0000256" key="2">
    <source>
        <dbReference type="ARBA" id="ARBA00022692"/>
    </source>
</evidence>
<gene>
    <name evidence="6" type="primary">era_1</name>
    <name evidence="6" type="ORF">BSF38_05655</name>
</gene>
<evidence type="ECO:0000256" key="1">
    <source>
        <dbReference type="ARBA" id="ARBA00004141"/>
    </source>
</evidence>